<dbReference type="Gene3D" id="3.30.460.10">
    <property type="entry name" value="Beta Polymerase, domain 2"/>
    <property type="match status" value="1"/>
</dbReference>
<accession>E9KIF3</accession>
<proteinExistence type="predicted"/>
<evidence type="ECO:0000313" key="2">
    <source>
        <dbReference type="Proteomes" id="UP000007475"/>
    </source>
</evidence>
<gene>
    <name evidence="1" type="ORF">phiIBB-PF7Ap16</name>
</gene>
<sequence>MSVNRFQVETALNLVKDLRDNGYSVIIAGGFARDVYFGADPKDIDIVVAAGSIHDDVKEAHAILGEELVKLGVQHLGFRMYSESISDRLVGGFKCTGNVDVVLYDTATALEAVTAFDFNLNQFVMTGRDFESAYVSYMGTESFHELVPVREDYTPERFAKMREKFIDLTCRYPEGAGPQEVKLTDRF</sequence>
<evidence type="ECO:0000313" key="1">
    <source>
        <dbReference type="EMBL" id="ADV35678.1"/>
    </source>
</evidence>
<dbReference type="GeneID" id="10323801"/>
<name>E9KIF3_9CAUD</name>
<dbReference type="SUPFAM" id="SSF81301">
    <property type="entry name" value="Nucleotidyltransferase"/>
    <property type="match status" value="1"/>
</dbReference>
<protein>
    <recommendedName>
        <fullName evidence="3">Poly A polymerase head domain-containing protein</fullName>
    </recommendedName>
</protein>
<dbReference type="InterPro" id="IPR043519">
    <property type="entry name" value="NT_sf"/>
</dbReference>
<dbReference type="Proteomes" id="UP000007475">
    <property type="component" value="Segment"/>
</dbReference>
<evidence type="ECO:0008006" key="3">
    <source>
        <dbReference type="Google" id="ProtNLM"/>
    </source>
</evidence>
<keyword evidence="2" id="KW-1185">Reference proteome</keyword>
<dbReference type="RefSeq" id="YP_004306333.1">
    <property type="nucleotide sequence ID" value="NC_015264.1"/>
</dbReference>
<dbReference type="KEGG" id="vg:10323801"/>
<dbReference type="EMBL" id="GU583987">
    <property type="protein sequence ID" value="ADV35678.1"/>
    <property type="molecule type" value="Genomic_DNA"/>
</dbReference>
<dbReference type="OrthoDB" id="17514at10239"/>
<reference evidence="1 2" key="1">
    <citation type="journal article" date="2011" name="Virol. J.">
        <title>Complete genome sequence of the lytic Pseudomonas fluorescens phage phiIBB-PF7A.</title>
        <authorList>
            <person name="Sillankorva S."/>
            <person name="Kluskens L.D."/>
            <person name="Lingohr E.J."/>
            <person name="Kropinski A.M."/>
            <person name="Neubauer P."/>
            <person name="Azeredo J."/>
        </authorList>
    </citation>
    <scope>NUCLEOTIDE SEQUENCE [LARGE SCALE GENOMIC DNA]</scope>
</reference>
<organism evidence="1 2">
    <name type="scientific">Pseudomonas phage phiIBB-PF7A</name>
    <dbReference type="NCBI Taxonomy" id="942165"/>
    <lineage>
        <taxon>Viruses</taxon>
        <taxon>Duplodnaviria</taxon>
        <taxon>Heunggongvirae</taxon>
        <taxon>Uroviricota</taxon>
        <taxon>Caudoviricetes</taxon>
        <taxon>Autographivirales</taxon>
        <taxon>Autotranscriptaviridae</taxon>
        <taxon>Studiervirinae</taxon>
        <taxon>Pifdecavirus</taxon>
        <taxon>Pifdecavirus IBBPF7A</taxon>
    </lineage>
</organism>